<comment type="caution">
    <text evidence="2">The sequence shown here is derived from an EMBL/GenBank/DDBJ whole genome shotgun (WGS) entry which is preliminary data.</text>
</comment>
<name>F3L0B2_9GAMM</name>
<evidence type="ECO:0000256" key="1">
    <source>
        <dbReference type="SAM" id="Phobius"/>
    </source>
</evidence>
<keyword evidence="1" id="KW-0812">Transmembrane</keyword>
<gene>
    <name evidence="2" type="ORF">IMCC3088_828</name>
</gene>
<feature type="transmembrane region" description="Helical" evidence="1">
    <location>
        <begin position="7"/>
        <end position="24"/>
    </location>
</feature>
<accession>F3L0B2</accession>
<keyword evidence="3" id="KW-1185">Reference proteome</keyword>
<protein>
    <submittedName>
        <fullName evidence="2">Uncharacterized protein</fullName>
    </submittedName>
</protein>
<keyword evidence="1" id="KW-0472">Membrane</keyword>
<evidence type="ECO:0000313" key="3">
    <source>
        <dbReference type="Proteomes" id="UP000005615"/>
    </source>
</evidence>
<organism evidence="2 3">
    <name type="scientific">Aequoribacter fuscus</name>
    <dbReference type="NCBI Taxonomy" id="2518989"/>
    <lineage>
        <taxon>Bacteria</taxon>
        <taxon>Pseudomonadati</taxon>
        <taxon>Pseudomonadota</taxon>
        <taxon>Gammaproteobacteria</taxon>
        <taxon>Cellvibrionales</taxon>
        <taxon>Halieaceae</taxon>
        <taxon>Aequoribacter</taxon>
    </lineage>
</organism>
<proteinExistence type="predicted"/>
<dbReference type="Proteomes" id="UP000005615">
    <property type="component" value="Unassembled WGS sequence"/>
</dbReference>
<sequence>MDGLIKRFCVPLAFAVVTLGWVLYHHRKPEAFCDNRWLYTATNPG</sequence>
<reference evidence="2 3" key="1">
    <citation type="journal article" date="2011" name="J. Bacteriol.">
        <title>Genome sequence of strain IMCC3088, a proteorhodopsin-containing marine bacterium belonging to the OM60/NOR5 clade.</title>
        <authorList>
            <person name="Jang Y."/>
            <person name="Oh H.M."/>
            <person name="Kang I."/>
            <person name="Lee K."/>
            <person name="Yang S.J."/>
            <person name="Cho J.C."/>
        </authorList>
    </citation>
    <scope>NUCLEOTIDE SEQUENCE [LARGE SCALE GENOMIC DNA]</scope>
    <source>
        <strain evidence="2 3">IMCC3088</strain>
    </source>
</reference>
<keyword evidence="1" id="KW-1133">Transmembrane helix</keyword>
<dbReference type="AlphaFoldDB" id="F3L0B2"/>
<evidence type="ECO:0000313" key="2">
    <source>
        <dbReference type="EMBL" id="EGG30222.1"/>
    </source>
</evidence>
<dbReference type="EMBL" id="AEIG01000020">
    <property type="protein sequence ID" value="EGG30222.1"/>
    <property type="molecule type" value="Genomic_DNA"/>
</dbReference>